<dbReference type="GO" id="GO:0006457">
    <property type="term" value="P:protein folding"/>
    <property type="evidence" value="ECO:0007669"/>
    <property type="project" value="InterPro"/>
</dbReference>
<evidence type="ECO:0000259" key="6">
    <source>
        <dbReference type="PROSITE" id="PS50059"/>
    </source>
</evidence>
<dbReference type="Pfam" id="PF00254">
    <property type="entry name" value="FKBP_C"/>
    <property type="match status" value="1"/>
</dbReference>
<dbReference type="RefSeq" id="WP_071133172.1">
    <property type="nucleotide sequence ID" value="NZ_LIGX01000002.1"/>
</dbReference>
<dbReference type="InterPro" id="IPR000774">
    <property type="entry name" value="PPIase_FKBP_N"/>
</dbReference>
<name>A0A1H6K6L6_9BACT</name>
<dbReference type="Pfam" id="PF01346">
    <property type="entry name" value="FKBP_N"/>
    <property type="match status" value="1"/>
</dbReference>
<sequence length="264" mass="28980">MNSALLTPLFLAGLCMASAPATSPDTSNDGKQHTPPSRQDISAYLGYESAVILKNNSLRKKDIDLPAFRKAFAATMKKKPNLEQFNAYVDSIQPTIDAATHQLEQRNLKLATDTLQISRNFLEENGKKPGIVKTSSGLQYRIDQQGAGSAYDEEQHGENPLYSVRFKLLLMDGTLLIDKTEKAIETSDSIGLEGFDEALTLMPVGSKWTLYLPPHLAFGDATIYQDGICIPGNSVIIIEAELQSIKKDTRVIHPDGTVTDRPTQ</sequence>
<protein>
    <recommendedName>
        <fullName evidence="4">Peptidyl-prolyl cis-trans isomerase</fullName>
        <ecNumber evidence="4">5.2.1.8</ecNumber>
    </recommendedName>
</protein>
<organism evidence="7 8">
    <name type="scientific">Akkermansia glycaniphila</name>
    <dbReference type="NCBI Taxonomy" id="1679444"/>
    <lineage>
        <taxon>Bacteria</taxon>
        <taxon>Pseudomonadati</taxon>
        <taxon>Verrucomicrobiota</taxon>
        <taxon>Verrucomicrobiia</taxon>
        <taxon>Verrucomicrobiales</taxon>
        <taxon>Akkermansiaceae</taxon>
        <taxon>Akkermansia</taxon>
    </lineage>
</organism>
<dbReference type="Proteomes" id="UP000176204">
    <property type="component" value="Chromosome I"/>
</dbReference>
<dbReference type="AlphaFoldDB" id="A0A1H6K6L6"/>
<dbReference type="SUPFAM" id="SSF54534">
    <property type="entry name" value="FKBP-like"/>
    <property type="match status" value="1"/>
</dbReference>
<dbReference type="STRING" id="1679444.PYTT_0114"/>
<dbReference type="OrthoDB" id="9814548at2"/>
<dbReference type="InterPro" id="IPR036944">
    <property type="entry name" value="PPIase_FKBP_N_sf"/>
</dbReference>
<evidence type="ECO:0000256" key="3">
    <source>
        <dbReference type="PROSITE-ProRule" id="PRU00277"/>
    </source>
</evidence>
<evidence type="ECO:0000256" key="4">
    <source>
        <dbReference type="RuleBase" id="RU003915"/>
    </source>
</evidence>
<dbReference type="InterPro" id="IPR046357">
    <property type="entry name" value="PPIase_dom_sf"/>
</dbReference>
<evidence type="ECO:0000256" key="2">
    <source>
        <dbReference type="ARBA" id="ARBA00023110"/>
    </source>
</evidence>
<reference evidence="8" key="1">
    <citation type="submission" date="2016-09" db="EMBL/GenBank/DDBJ databases">
        <authorList>
            <person name="Koehorst J."/>
        </authorList>
    </citation>
    <scope>NUCLEOTIDE SEQUENCE [LARGE SCALE GENOMIC DNA]</scope>
</reference>
<accession>A0A1H6K6L6</accession>
<dbReference type="GO" id="GO:0003755">
    <property type="term" value="F:peptidyl-prolyl cis-trans isomerase activity"/>
    <property type="evidence" value="ECO:0007669"/>
    <property type="project" value="UniProtKB-UniRule"/>
</dbReference>
<keyword evidence="8" id="KW-1185">Reference proteome</keyword>
<evidence type="ECO:0000313" key="8">
    <source>
        <dbReference type="Proteomes" id="UP000176204"/>
    </source>
</evidence>
<dbReference type="EC" id="5.2.1.8" evidence="4"/>
<feature type="signal peptide" evidence="5">
    <location>
        <begin position="1"/>
        <end position="21"/>
    </location>
</feature>
<keyword evidence="2 3" id="KW-0697">Rotamase</keyword>
<evidence type="ECO:0000313" key="7">
    <source>
        <dbReference type="EMBL" id="SEH70614.1"/>
    </source>
</evidence>
<dbReference type="InterPro" id="IPR001179">
    <property type="entry name" value="PPIase_FKBP_dom"/>
</dbReference>
<dbReference type="Gene3D" id="1.10.287.460">
    <property type="entry name" value="Peptidyl-prolyl cis-trans isomerase, FKBP-type, N-terminal domain"/>
    <property type="match status" value="1"/>
</dbReference>
<feature type="chain" id="PRO_5009604426" description="Peptidyl-prolyl cis-trans isomerase" evidence="5">
    <location>
        <begin position="22"/>
        <end position="264"/>
    </location>
</feature>
<dbReference type="KEGG" id="agl:PYTT_0114"/>
<evidence type="ECO:0000256" key="5">
    <source>
        <dbReference type="SAM" id="SignalP"/>
    </source>
</evidence>
<comment type="similarity">
    <text evidence="4">Belongs to the FKBP-type PPIase family.</text>
</comment>
<keyword evidence="3 4" id="KW-0413">Isomerase</keyword>
<dbReference type="EMBL" id="LT629973">
    <property type="protein sequence ID" value="SEH70614.1"/>
    <property type="molecule type" value="Genomic_DNA"/>
</dbReference>
<feature type="domain" description="PPIase FKBP-type" evidence="6">
    <location>
        <begin position="159"/>
        <end position="246"/>
    </location>
</feature>
<evidence type="ECO:0000256" key="1">
    <source>
        <dbReference type="ARBA" id="ARBA00000971"/>
    </source>
</evidence>
<gene>
    <name evidence="7" type="ORF">PYTT_0114</name>
</gene>
<comment type="catalytic activity">
    <reaction evidence="1 3 4">
        <text>[protein]-peptidylproline (omega=180) = [protein]-peptidylproline (omega=0)</text>
        <dbReference type="Rhea" id="RHEA:16237"/>
        <dbReference type="Rhea" id="RHEA-COMP:10747"/>
        <dbReference type="Rhea" id="RHEA-COMP:10748"/>
        <dbReference type="ChEBI" id="CHEBI:83833"/>
        <dbReference type="ChEBI" id="CHEBI:83834"/>
        <dbReference type="EC" id="5.2.1.8"/>
    </reaction>
</comment>
<dbReference type="PROSITE" id="PS50059">
    <property type="entry name" value="FKBP_PPIASE"/>
    <property type="match status" value="1"/>
</dbReference>
<proteinExistence type="inferred from homology"/>
<dbReference type="Gene3D" id="3.10.50.40">
    <property type="match status" value="1"/>
</dbReference>
<keyword evidence="5" id="KW-0732">Signal</keyword>